<name>A0A177A211_9PEZI</name>
<organism evidence="2">
    <name type="scientific">Pseudogymnoascus destructans</name>
    <dbReference type="NCBI Taxonomy" id="655981"/>
    <lineage>
        <taxon>Eukaryota</taxon>
        <taxon>Fungi</taxon>
        <taxon>Dikarya</taxon>
        <taxon>Ascomycota</taxon>
        <taxon>Pezizomycotina</taxon>
        <taxon>Leotiomycetes</taxon>
        <taxon>Thelebolales</taxon>
        <taxon>Thelebolaceae</taxon>
        <taxon>Pseudogymnoascus</taxon>
    </lineage>
</organism>
<gene>
    <name evidence="2" type="ORF">VC83_06670</name>
</gene>
<dbReference type="GeneID" id="36289726"/>
<dbReference type="EMBL" id="KV441404">
    <property type="protein sequence ID" value="OAF56319.1"/>
    <property type="molecule type" value="Genomic_DNA"/>
</dbReference>
<keyword evidence="1" id="KW-0812">Transmembrane</keyword>
<protein>
    <submittedName>
        <fullName evidence="2">Uncharacterized protein</fullName>
    </submittedName>
</protein>
<accession>A0A177A211</accession>
<proteinExistence type="predicted"/>
<evidence type="ECO:0000313" key="2">
    <source>
        <dbReference type="EMBL" id="OAF56319.1"/>
    </source>
</evidence>
<keyword evidence="1" id="KW-0472">Membrane</keyword>
<reference evidence="2" key="1">
    <citation type="submission" date="2016-03" db="EMBL/GenBank/DDBJ databases">
        <title>Updated assembly of Pseudogymnoascus destructans, the fungus causing white-nose syndrome of bats.</title>
        <authorList>
            <person name="Palmer J.M."/>
            <person name="Drees K.P."/>
            <person name="Foster J.T."/>
            <person name="Lindner D.L."/>
        </authorList>
    </citation>
    <scope>NUCLEOTIDE SEQUENCE [LARGE SCALE GENOMIC DNA]</scope>
    <source>
        <strain evidence="2">20631-21</strain>
    </source>
</reference>
<dbReference type="AlphaFoldDB" id="A0A177A211"/>
<dbReference type="Proteomes" id="UP000077154">
    <property type="component" value="Unassembled WGS sequence"/>
</dbReference>
<feature type="transmembrane region" description="Helical" evidence="1">
    <location>
        <begin position="36"/>
        <end position="62"/>
    </location>
</feature>
<dbReference type="RefSeq" id="XP_024321615.1">
    <property type="nucleotide sequence ID" value="XM_024470262.1"/>
</dbReference>
<evidence type="ECO:0000256" key="1">
    <source>
        <dbReference type="SAM" id="Phobius"/>
    </source>
</evidence>
<sequence length="66" mass="7328">MEEENEEKKLAKAVPKVLTHGQQIRRQELLAQNDSFAALFHVAKVAVIAAVTLTLNVTQVFLSLEP</sequence>
<keyword evidence="1" id="KW-1133">Transmembrane helix</keyword>